<dbReference type="AlphaFoldDB" id="A0A1M6USW5"/>
<evidence type="ECO:0000313" key="2">
    <source>
        <dbReference type="EMBL" id="SHK72292.1"/>
    </source>
</evidence>
<dbReference type="EMBL" id="FQZX01000004">
    <property type="protein sequence ID" value="SHK72292.1"/>
    <property type="molecule type" value="Genomic_DNA"/>
</dbReference>
<evidence type="ECO:0000313" key="3">
    <source>
        <dbReference type="Proteomes" id="UP000184314"/>
    </source>
</evidence>
<name>A0A1M6USW5_9FLAO</name>
<dbReference type="Proteomes" id="UP000184314">
    <property type="component" value="Unassembled WGS sequence"/>
</dbReference>
<evidence type="ECO:0000256" key="1">
    <source>
        <dbReference type="SAM" id="Phobius"/>
    </source>
</evidence>
<dbReference type="RefSeq" id="WP_073246923.1">
    <property type="nucleotide sequence ID" value="NZ_FQZX01000004.1"/>
</dbReference>
<dbReference type="OrthoDB" id="1179036at2"/>
<organism evidence="2 3">
    <name type="scientific">Maribacter aquivivus</name>
    <dbReference type="NCBI Taxonomy" id="228958"/>
    <lineage>
        <taxon>Bacteria</taxon>
        <taxon>Pseudomonadati</taxon>
        <taxon>Bacteroidota</taxon>
        <taxon>Flavobacteriia</taxon>
        <taxon>Flavobacteriales</taxon>
        <taxon>Flavobacteriaceae</taxon>
        <taxon>Maribacter</taxon>
    </lineage>
</organism>
<gene>
    <name evidence="2" type="ORF">SAMN04488007_3669</name>
</gene>
<protein>
    <submittedName>
        <fullName evidence="2">Uncharacterized protein</fullName>
    </submittedName>
</protein>
<keyword evidence="3" id="KW-1185">Reference proteome</keyword>
<keyword evidence="1" id="KW-0812">Transmembrane</keyword>
<sequence>MSKIIFRNYDLKRIKDLLKEIGKERYEAALKDAGLHENKPLSMDGFFVEFEPDTLDFNLYYKYPSRVIMFIIPVLGFWNVPIDNWVRERK</sequence>
<keyword evidence="1" id="KW-1133">Transmembrane helix</keyword>
<feature type="transmembrane region" description="Helical" evidence="1">
    <location>
        <begin position="67"/>
        <end position="86"/>
    </location>
</feature>
<proteinExistence type="predicted"/>
<reference evidence="3" key="1">
    <citation type="submission" date="2016-11" db="EMBL/GenBank/DDBJ databases">
        <authorList>
            <person name="Varghese N."/>
            <person name="Submissions S."/>
        </authorList>
    </citation>
    <scope>NUCLEOTIDE SEQUENCE [LARGE SCALE GENOMIC DNA]</scope>
    <source>
        <strain evidence="3">DSM 16478</strain>
    </source>
</reference>
<keyword evidence="1" id="KW-0472">Membrane</keyword>
<dbReference type="STRING" id="228958.SAMN04488007_3669"/>
<accession>A0A1M6USW5</accession>